<comment type="caution">
    <text evidence="9">The sequence shown here is derived from an EMBL/GenBank/DDBJ whole genome shotgun (WGS) entry which is preliminary data.</text>
</comment>
<proteinExistence type="predicted"/>
<dbReference type="PROSITE" id="PS50114">
    <property type="entry name" value="GATA_ZN_FINGER_2"/>
    <property type="match status" value="1"/>
</dbReference>
<evidence type="ECO:0000256" key="5">
    <source>
        <dbReference type="ARBA" id="ARBA00023163"/>
    </source>
</evidence>
<feature type="compositionally biased region" description="Pro residues" evidence="7">
    <location>
        <begin position="523"/>
        <end position="533"/>
    </location>
</feature>
<feature type="compositionally biased region" description="Pro residues" evidence="7">
    <location>
        <begin position="279"/>
        <end position="294"/>
    </location>
</feature>
<feature type="compositionally biased region" description="Polar residues" evidence="7">
    <location>
        <begin position="812"/>
        <end position="843"/>
    </location>
</feature>
<dbReference type="Pfam" id="PF00320">
    <property type="entry name" value="GATA"/>
    <property type="match status" value="1"/>
</dbReference>
<evidence type="ECO:0000313" key="9">
    <source>
        <dbReference type="EMBL" id="CAK5269332.1"/>
    </source>
</evidence>
<dbReference type="PANTHER" id="PTHR47172:SF24">
    <property type="entry name" value="GATA ZINC FINGER DOMAIN-CONTAINING PROTEIN 14-RELATED"/>
    <property type="match status" value="1"/>
</dbReference>
<feature type="compositionally biased region" description="Pro residues" evidence="7">
    <location>
        <begin position="544"/>
        <end position="553"/>
    </location>
</feature>
<feature type="compositionally biased region" description="Low complexity" evidence="7">
    <location>
        <begin position="36"/>
        <end position="47"/>
    </location>
</feature>
<feature type="region of interest" description="Disordered" evidence="7">
    <location>
        <begin position="755"/>
        <end position="843"/>
    </location>
</feature>
<evidence type="ECO:0000256" key="7">
    <source>
        <dbReference type="SAM" id="MobiDB-lite"/>
    </source>
</evidence>
<keyword evidence="4" id="KW-0805">Transcription regulation</keyword>
<dbReference type="Gene3D" id="3.30.50.10">
    <property type="entry name" value="Erythroid Transcription Factor GATA-1, subunit A"/>
    <property type="match status" value="1"/>
</dbReference>
<feature type="compositionally biased region" description="Pro residues" evidence="7">
    <location>
        <begin position="667"/>
        <end position="693"/>
    </location>
</feature>
<accession>A0AAD2H5C2</accession>
<dbReference type="GO" id="GO:0043565">
    <property type="term" value="F:sequence-specific DNA binding"/>
    <property type="evidence" value="ECO:0007669"/>
    <property type="project" value="InterPro"/>
</dbReference>
<dbReference type="PANTHER" id="PTHR47172">
    <property type="entry name" value="OS01G0976800 PROTEIN"/>
    <property type="match status" value="1"/>
</dbReference>
<dbReference type="SUPFAM" id="SSF57716">
    <property type="entry name" value="Glucocorticoid receptor-like (DNA-binding domain)"/>
    <property type="match status" value="1"/>
</dbReference>
<feature type="compositionally biased region" description="Acidic residues" evidence="7">
    <location>
        <begin position="792"/>
        <end position="805"/>
    </location>
</feature>
<feature type="region of interest" description="Disordered" evidence="7">
    <location>
        <begin position="1022"/>
        <end position="1076"/>
    </location>
</feature>
<evidence type="ECO:0000259" key="8">
    <source>
        <dbReference type="PROSITE" id="PS50114"/>
    </source>
</evidence>
<organism evidence="9 10">
    <name type="scientific">Mycena citricolor</name>
    <dbReference type="NCBI Taxonomy" id="2018698"/>
    <lineage>
        <taxon>Eukaryota</taxon>
        <taxon>Fungi</taxon>
        <taxon>Dikarya</taxon>
        <taxon>Basidiomycota</taxon>
        <taxon>Agaricomycotina</taxon>
        <taxon>Agaricomycetes</taxon>
        <taxon>Agaricomycetidae</taxon>
        <taxon>Agaricales</taxon>
        <taxon>Marasmiineae</taxon>
        <taxon>Mycenaceae</taxon>
        <taxon>Mycena</taxon>
    </lineage>
</organism>
<feature type="region of interest" description="Disordered" evidence="7">
    <location>
        <begin position="28"/>
        <end position="698"/>
    </location>
</feature>
<keyword evidence="5" id="KW-0804">Transcription</keyword>
<feature type="compositionally biased region" description="Low complexity" evidence="7">
    <location>
        <begin position="175"/>
        <end position="209"/>
    </location>
</feature>
<dbReference type="PROSITE" id="PS00344">
    <property type="entry name" value="GATA_ZN_FINGER_1"/>
    <property type="match status" value="1"/>
</dbReference>
<keyword evidence="2 6" id="KW-0863">Zinc-finger</keyword>
<sequence>MSASRYSLPQPPNDFRLPSLKSLNFEYQRDQEISNATTIPTSAPTIPHNASRQQEVGRGRLAGHAQGGGHVQWTSRPPQHQLGPSTQQPSPPPNDVNRRVVNPHPQAHQGPYSARPPIHESASSPSGSGSGSNYGAVPVSVPQHVPPTHPSHSQQPQRTTHPSANGKRTSKSGRSSQQTQQPYPPSSSSSSPFYTQQQQQQQQPSQPVYQGPPPTHSYPVHYPPALHGSAEPPPSHVHHPQPAPVPHHSHSRQSTSTAYPHSQPAPPPAHHHQQVHNPYPSPGPGPPPPPPPPAQDWDERQYHQQLQQNQSQQRYAAPSPLSHYPPSQQQQQQQQQQQAPPPPQAQYMMQDQRLRTRTSSQSRSSLHGATTPVSNPYVPPQPAHSLSQPPQGPPASSSSLSGAQAHSYPPPYTHASHPPTPPTQQQQTHSSSPLLLYPHQSHSQSLSHPPPAPPPSASPPSSFSETHGPPQYSHSSSLSGYASQRHSRPTEQRPAPSQRSSSVTSAPAVSPVALTHHRQPSGPRQPQPQPQPQPHQVHHHRPSQPTPPAPPPVDVAQSQQNFASVSPVMSNRPPRRPTPVTAPHVLTPASARTPTSATFESYRSNPPPQTTAGMGSIAPRDLYVNASMAEKQHAAHSRGLSHLQHPPPPSLPPLVTQPSPVQLAPPIQHPPPPPPPLAQPIPSPQEAPPPPNPKASFMNGIVEHCTVLYQFASHWAQAQAQDPNVQPSQQEVAAMAGRAAEVVRLLEEVRKLTAESAAADSMRGRATPMDVDSAGPNDHGRGPKRTWAEMQGAEDGEDELEEDSEPQPYPTPTESKTSPPVQSGNSVFDSNPHNESPEAQTTAEYDMELIRVKRAATGGTVGPMGPTAKNKYRKRSVSVNVGLRGNVPDDLAHVWSGQRATPPGKCHSCQIQETPEWRRGPDGARTLCNACGLHYAKMLRKREKEHQAAGNNGEVPKIDMEALRASAKADLAEKSARKSAQQSQTPAEKTQMPAPSHSHHEGTFQVTFSTIGPADVQAQLNGRANGSVKAEQAGPPPGPAAAAAPMMTTTTTSWATARNYTPDQQPSFIRANASPR</sequence>
<dbReference type="InterPro" id="IPR000679">
    <property type="entry name" value="Znf_GATA"/>
</dbReference>
<name>A0AAD2H5C2_9AGAR</name>
<feature type="compositionally biased region" description="Pro residues" evidence="7">
    <location>
        <begin position="408"/>
        <end position="422"/>
    </location>
</feature>
<feature type="compositionally biased region" description="Polar residues" evidence="7">
    <location>
        <begin position="72"/>
        <end position="88"/>
    </location>
</feature>
<protein>
    <recommendedName>
        <fullName evidence="8">GATA-type domain-containing protein</fullName>
    </recommendedName>
</protein>
<feature type="compositionally biased region" description="Polar residues" evidence="7">
    <location>
        <begin position="978"/>
        <end position="988"/>
    </location>
</feature>
<feature type="compositionally biased region" description="Polar residues" evidence="7">
    <location>
        <begin position="158"/>
        <end position="167"/>
    </location>
</feature>
<evidence type="ECO:0000256" key="2">
    <source>
        <dbReference type="ARBA" id="ARBA00022771"/>
    </source>
</evidence>
<feature type="compositionally biased region" description="Low complexity" evidence="7">
    <location>
        <begin position="303"/>
        <end position="313"/>
    </location>
</feature>
<keyword evidence="10" id="KW-1185">Reference proteome</keyword>
<dbReference type="GO" id="GO:0008270">
    <property type="term" value="F:zinc ion binding"/>
    <property type="evidence" value="ECO:0007669"/>
    <property type="project" value="UniProtKB-KW"/>
</dbReference>
<dbReference type="CDD" id="cd00202">
    <property type="entry name" value="ZnF_GATA"/>
    <property type="match status" value="1"/>
</dbReference>
<dbReference type="GO" id="GO:0006355">
    <property type="term" value="P:regulation of DNA-templated transcription"/>
    <property type="evidence" value="ECO:0007669"/>
    <property type="project" value="InterPro"/>
</dbReference>
<evidence type="ECO:0000313" key="10">
    <source>
        <dbReference type="Proteomes" id="UP001295794"/>
    </source>
</evidence>
<dbReference type="AlphaFoldDB" id="A0AAD2H5C2"/>
<reference evidence="9" key="1">
    <citation type="submission" date="2023-11" db="EMBL/GenBank/DDBJ databases">
        <authorList>
            <person name="De Vega J J."/>
            <person name="De Vega J J."/>
        </authorList>
    </citation>
    <scope>NUCLEOTIDE SEQUENCE</scope>
</reference>
<keyword evidence="1" id="KW-0479">Metal-binding</keyword>
<feature type="compositionally biased region" description="Polar residues" evidence="7">
    <location>
        <begin position="1053"/>
        <end position="1067"/>
    </location>
</feature>
<feature type="domain" description="GATA-type" evidence="8">
    <location>
        <begin position="900"/>
        <end position="935"/>
    </location>
</feature>
<evidence type="ECO:0000256" key="4">
    <source>
        <dbReference type="ARBA" id="ARBA00023015"/>
    </source>
</evidence>
<evidence type="ECO:0000256" key="3">
    <source>
        <dbReference type="ARBA" id="ARBA00022833"/>
    </source>
</evidence>
<keyword evidence="3" id="KW-0862">Zinc</keyword>
<feature type="compositionally biased region" description="Low complexity" evidence="7">
    <location>
        <begin position="500"/>
        <end position="513"/>
    </location>
</feature>
<feature type="compositionally biased region" description="Pro residues" evidence="7">
    <location>
        <begin position="231"/>
        <end position="245"/>
    </location>
</feature>
<feature type="compositionally biased region" description="Low complexity" evidence="7">
    <location>
        <begin position="653"/>
        <end position="666"/>
    </location>
</feature>
<feature type="compositionally biased region" description="Low complexity" evidence="7">
    <location>
        <begin position="473"/>
        <end position="483"/>
    </location>
</feature>
<gene>
    <name evidence="9" type="ORF">MYCIT1_LOCUS12968</name>
</gene>
<feature type="compositionally biased region" description="Low complexity" evidence="7">
    <location>
        <begin position="325"/>
        <end position="338"/>
    </location>
</feature>
<feature type="region of interest" description="Disordered" evidence="7">
    <location>
        <begin position="968"/>
        <end position="1002"/>
    </location>
</feature>
<feature type="compositionally biased region" description="Low complexity" evidence="7">
    <location>
        <begin position="1040"/>
        <end position="1052"/>
    </location>
</feature>
<evidence type="ECO:0000256" key="1">
    <source>
        <dbReference type="ARBA" id="ARBA00022723"/>
    </source>
</evidence>
<feature type="compositionally biased region" description="Low complexity" evidence="7">
    <location>
        <begin position="423"/>
        <end position="447"/>
    </location>
</feature>
<dbReference type="EMBL" id="CAVNYO010000145">
    <property type="protein sequence ID" value="CAK5269332.1"/>
    <property type="molecule type" value="Genomic_DNA"/>
</dbReference>
<dbReference type="Proteomes" id="UP001295794">
    <property type="component" value="Unassembled WGS sequence"/>
</dbReference>
<feature type="compositionally biased region" description="Low complexity" evidence="7">
    <location>
        <begin position="587"/>
        <end position="598"/>
    </location>
</feature>
<dbReference type="SMART" id="SM00401">
    <property type="entry name" value="ZnF_GATA"/>
    <property type="match status" value="1"/>
</dbReference>
<dbReference type="InterPro" id="IPR013088">
    <property type="entry name" value="Znf_NHR/GATA"/>
</dbReference>
<feature type="compositionally biased region" description="Low complexity" evidence="7">
    <location>
        <begin position="385"/>
        <end position="407"/>
    </location>
</feature>
<feature type="compositionally biased region" description="Pro residues" evidence="7">
    <location>
        <begin position="448"/>
        <end position="458"/>
    </location>
</feature>
<evidence type="ECO:0000256" key="6">
    <source>
        <dbReference type="PROSITE-ProRule" id="PRU00094"/>
    </source>
</evidence>
<feature type="compositionally biased region" description="Low complexity" evidence="7">
    <location>
        <begin position="357"/>
        <end position="366"/>
    </location>
</feature>